<accession>A0A6A4I941</accession>
<protein>
    <submittedName>
        <fullName evidence="1">Uncharacterized protein</fullName>
    </submittedName>
</protein>
<name>A0A6A4I941_9AGAR</name>
<dbReference type="Proteomes" id="UP000799118">
    <property type="component" value="Unassembled WGS sequence"/>
</dbReference>
<reference evidence="1" key="1">
    <citation type="journal article" date="2019" name="Environ. Microbiol.">
        <title>Fungal ecological strategies reflected in gene transcription - a case study of two litter decomposers.</title>
        <authorList>
            <person name="Barbi F."/>
            <person name="Kohler A."/>
            <person name="Barry K."/>
            <person name="Baskaran P."/>
            <person name="Daum C."/>
            <person name="Fauchery L."/>
            <person name="Ihrmark K."/>
            <person name="Kuo A."/>
            <person name="LaButti K."/>
            <person name="Lipzen A."/>
            <person name="Morin E."/>
            <person name="Grigoriev I.V."/>
            <person name="Henrissat B."/>
            <person name="Lindahl B."/>
            <person name="Martin F."/>
        </authorList>
    </citation>
    <scope>NUCLEOTIDE SEQUENCE</scope>
    <source>
        <strain evidence="1">JB14</strain>
    </source>
</reference>
<dbReference type="EMBL" id="ML769406">
    <property type="protein sequence ID" value="KAE9405838.1"/>
    <property type="molecule type" value="Genomic_DNA"/>
</dbReference>
<evidence type="ECO:0000313" key="1">
    <source>
        <dbReference type="EMBL" id="KAE9405838.1"/>
    </source>
</evidence>
<gene>
    <name evidence="1" type="ORF">BT96DRAFT_811725</name>
</gene>
<sequence length="196" mass="21240">MVNPYAVWNTTQSNEMAPHRGSSQPVPSIYGALPFPSQLADNPPLMVFTFTGFNPTIANCTILGPNGSPQFGVVTEPALPGYTILKSMNGKSVALIEWREPAKVEIRGLAPKQPVSSFLKVSSDGRYRIMVVGSQEFMWLPDHSASISVGNSEFWGRMSRSVGAITLEMTQNAVRVGLLQACIISTVLLQSGRNID</sequence>
<proteinExistence type="predicted"/>
<organism evidence="1 2">
    <name type="scientific">Gymnopus androsaceus JB14</name>
    <dbReference type="NCBI Taxonomy" id="1447944"/>
    <lineage>
        <taxon>Eukaryota</taxon>
        <taxon>Fungi</taxon>
        <taxon>Dikarya</taxon>
        <taxon>Basidiomycota</taxon>
        <taxon>Agaricomycotina</taxon>
        <taxon>Agaricomycetes</taxon>
        <taxon>Agaricomycetidae</taxon>
        <taxon>Agaricales</taxon>
        <taxon>Marasmiineae</taxon>
        <taxon>Omphalotaceae</taxon>
        <taxon>Gymnopus</taxon>
    </lineage>
</organism>
<dbReference type="OrthoDB" id="3191568at2759"/>
<evidence type="ECO:0000313" key="2">
    <source>
        <dbReference type="Proteomes" id="UP000799118"/>
    </source>
</evidence>
<keyword evidence="2" id="KW-1185">Reference proteome</keyword>
<dbReference type="AlphaFoldDB" id="A0A6A4I941"/>